<accession>A0A9D2QBN0</accession>
<dbReference type="AlphaFoldDB" id="A0A9D2QBN0"/>
<evidence type="ECO:0000256" key="2">
    <source>
        <dbReference type="SAM" id="Phobius"/>
    </source>
</evidence>
<proteinExistence type="predicted"/>
<dbReference type="Pfam" id="PF10969">
    <property type="entry name" value="DUF2771"/>
    <property type="match status" value="1"/>
</dbReference>
<reference evidence="3" key="2">
    <citation type="submission" date="2021-04" db="EMBL/GenBank/DDBJ databases">
        <authorList>
            <person name="Gilroy R."/>
        </authorList>
    </citation>
    <scope>NUCLEOTIDE SEQUENCE</scope>
    <source>
        <strain evidence="3">ChiHjej13B12-4958</strain>
    </source>
</reference>
<reference evidence="3" key="1">
    <citation type="journal article" date="2021" name="PeerJ">
        <title>Extensive microbial diversity within the chicken gut microbiome revealed by metagenomics and culture.</title>
        <authorList>
            <person name="Gilroy R."/>
            <person name="Ravi A."/>
            <person name="Getino M."/>
            <person name="Pursley I."/>
            <person name="Horton D.L."/>
            <person name="Alikhan N.F."/>
            <person name="Baker D."/>
            <person name="Gharbi K."/>
            <person name="Hall N."/>
            <person name="Watson M."/>
            <person name="Adriaenssens E.M."/>
            <person name="Foster-Nyarko E."/>
            <person name="Jarju S."/>
            <person name="Secka A."/>
            <person name="Antonio M."/>
            <person name="Oren A."/>
            <person name="Chaudhuri R.R."/>
            <person name="La Ragione R."/>
            <person name="Hildebrand F."/>
            <person name="Pallen M.J."/>
        </authorList>
    </citation>
    <scope>NUCLEOTIDE SEQUENCE</scope>
    <source>
        <strain evidence="3">ChiHjej13B12-4958</strain>
    </source>
</reference>
<feature type="compositionally biased region" description="Acidic residues" evidence="1">
    <location>
        <begin position="199"/>
        <end position="211"/>
    </location>
</feature>
<sequence>MSTVPSGQPGANKPTGSTKKQRRKAAQRRQLLTFGAIVVLVLVVAAAVWGVQRWMDSRPGPAPEDLRVTVEINGEEQEHAPYQVCQRFSGECDEGEAVDIALDPDDEVTLKVPDEISSRDWSVLQVFDDEDAITENTWAAGETSEVSIPGSVEVTGKGTAQLAVVEVHGLIVGEEDGEEVPYGVVWAFSTGVEPAEPTESPEADGDADSDW</sequence>
<evidence type="ECO:0000256" key="1">
    <source>
        <dbReference type="SAM" id="MobiDB-lite"/>
    </source>
</evidence>
<evidence type="ECO:0000313" key="3">
    <source>
        <dbReference type="EMBL" id="HJC84620.1"/>
    </source>
</evidence>
<feature type="region of interest" description="Disordered" evidence="1">
    <location>
        <begin position="1"/>
        <end position="24"/>
    </location>
</feature>
<dbReference type="Proteomes" id="UP000823858">
    <property type="component" value="Unassembled WGS sequence"/>
</dbReference>
<keyword evidence="2" id="KW-1133">Transmembrane helix</keyword>
<feature type="region of interest" description="Disordered" evidence="1">
    <location>
        <begin position="191"/>
        <end position="211"/>
    </location>
</feature>
<comment type="caution">
    <text evidence="3">The sequence shown here is derived from an EMBL/GenBank/DDBJ whole genome shotgun (WGS) entry which is preliminary data.</text>
</comment>
<name>A0A9D2QBN0_9CORY</name>
<dbReference type="InterPro" id="IPR024495">
    <property type="entry name" value="DUF2771"/>
</dbReference>
<evidence type="ECO:0000313" key="4">
    <source>
        <dbReference type="Proteomes" id="UP000823858"/>
    </source>
</evidence>
<organism evidence="3 4">
    <name type="scientific">Candidatus Corynebacterium faecigallinarum</name>
    <dbReference type="NCBI Taxonomy" id="2838528"/>
    <lineage>
        <taxon>Bacteria</taxon>
        <taxon>Bacillati</taxon>
        <taxon>Actinomycetota</taxon>
        <taxon>Actinomycetes</taxon>
        <taxon>Mycobacteriales</taxon>
        <taxon>Corynebacteriaceae</taxon>
        <taxon>Corynebacterium</taxon>
    </lineage>
</organism>
<protein>
    <submittedName>
        <fullName evidence="3">DUF2771 domain-containing protein</fullName>
    </submittedName>
</protein>
<keyword evidence="2" id="KW-0812">Transmembrane</keyword>
<dbReference type="EMBL" id="DWVP01000005">
    <property type="protein sequence ID" value="HJC84620.1"/>
    <property type="molecule type" value="Genomic_DNA"/>
</dbReference>
<keyword evidence="2" id="KW-0472">Membrane</keyword>
<feature type="transmembrane region" description="Helical" evidence="2">
    <location>
        <begin position="31"/>
        <end position="51"/>
    </location>
</feature>
<gene>
    <name evidence="3" type="ORF">H9751_03555</name>
</gene>